<name>A0A975TXS3_9RHOB</name>
<protein>
    <submittedName>
        <fullName evidence="1">Uncharacterized protein</fullName>
    </submittedName>
</protein>
<proteinExistence type="predicted"/>
<dbReference type="EMBL" id="CP078073">
    <property type="protein sequence ID" value="QXL89117.1"/>
    <property type="molecule type" value="Genomic_DNA"/>
</dbReference>
<gene>
    <name evidence="1" type="ORF">KUL25_06295</name>
</gene>
<dbReference type="AlphaFoldDB" id="A0A975TXS3"/>
<reference evidence="1" key="1">
    <citation type="submission" date="2021-07" db="EMBL/GenBank/DDBJ databases">
        <title>Karlodiniumbacter phycospheric gen. nov., sp. nov., a phycosphere bacterium isolated from karlodinium veneficum.</title>
        <authorList>
            <person name="Peng Y."/>
            <person name="Jiang L."/>
            <person name="Lee J."/>
        </authorList>
    </citation>
    <scope>NUCLEOTIDE SEQUENCE</scope>
    <source>
        <strain evidence="1">N5</strain>
    </source>
</reference>
<sequence>MSRRIGLLDAVVQAFGPQRFAPGWAEATVGASIENINAWADDAPGARAGRYPGWTYEDRGGIQGLGNSVIPDWAEITVTSLECSPRYPRQGWAVQFWCVGS</sequence>
<evidence type="ECO:0000313" key="1">
    <source>
        <dbReference type="EMBL" id="QXL89117.1"/>
    </source>
</evidence>
<accession>A0A975TXS3</accession>
<organism evidence="1">
    <name type="scientific">Gymnodinialimonas phycosphaerae</name>
    <dbReference type="NCBI Taxonomy" id="2841589"/>
    <lineage>
        <taxon>Bacteria</taxon>
        <taxon>Pseudomonadati</taxon>
        <taxon>Pseudomonadota</taxon>
        <taxon>Alphaproteobacteria</taxon>
        <taxon>Rhodobacterales</taxon>
        <taxon>Paracoccaceae</taxon>
        <taxon>Gymnodinialimonas</taxon>
    </lineage>
</organism>